<dbReference type="Proteomes" id="UP001066276">
    <property type="component" value="Chromosome 7"/>
</dbReference>
<evidence type="ECO:0000313" key="1">
    <source>
        <dbReference type="EMBL" id="KAJ1129585.1"/>
    </source>
</evidence>
<organism evidence="1 2">
    <name type="scientific">Pleurodeles waltl</name>
    <name type="common">Iberian ribbed newt</name>
    <dbReference type="NCBI Taxonomy" id="8319"/>
    <lineage>
        <taxon>Eukaryota</taxon>
        <taxon>Metazoa</taxon>
        <taxon>Chordata</taxon>
        <taxon>Craniata</taxon>
        <taxon>Vertebrata</taxon>
        <taxon>Euteleostomi</taxon>
        <taxon>Amphibia</taxon>
        <taxon>Batrachia</taxon>
        <taxon>Caudata</taxon>
        <taxon>Salamandroidea</taxon>
        <taxon>Salamandridae</taxon>
        <taxon>Pleurodelinae</taxon>
        <taxon>Pleurodeles</taxon>
    </lineage>
</organism>
<proteinExistence type="predicted"/>
<evidence type="ECO:0000313" key="2">
    <source>
        <dbReference type="Proteomes" id="UP001066276"/>
    </source>
</evidence>
<dbReference type="EMBL" id="JANPWB010000011">
    <property type="protein sequence ID" value="KAJ1129585.1"/>
    <property type="molecule type" value="Genomic_DNA"/>
</dbReference>
<reference evidence="1" key="1">
    <citation type="journal article" date="2022" name="bioRxiv">
        <title>Sequencing and chromosome-scale assembly of the giantPleurodeles waltlgenome.</title>
        <authorList>
            <person name="Brown T."/>
            <person name="Elewa A."/>
            <person name="Iarovenko S."/>
            <person name="Subramanian E."/>
            <person name="Araus A.J."/>
            <person name="Petzold A."/>
            <person name="Susuki M."/>
            <person name="Suzuki K.-i.T."/>
            <person name="Hayashi T."/>
            <person name="Toyoda A."/>
            <person name="Oliveira C."/>
            <person name="Osipova E."/>
            <person name="Leigh N.D."/>
            <person name="Simon A."/>
            <person name="Yun M.H."/>
        </authorList>
    </citation>
    <scope>NUCLEOTIDE SEQUENCE</scope>
    <source>
        <strain evidence="1">20211129_DDA</strain>
        <tissue evidence="1">Liver</tissue>
    </source>
</reference>
<gene>
    <name evidence="1" type="ORF">NDU88_007952</name>
</gene>
<accession>A0AAV7PND4</accession>
<name>A0AAV7PND4_PLEWA</name>
<protein>
    <submittedName>
        <fullName evidence="1">Uncharacterized protein</fullName>
    </submittedName>
</protein>
<sequence length="117" mass="13083">MQSVSRYLGDSALTRCSAVSLFPWRRSNLPVMTLHSRVLVLRLRSLGDASNLSGRVPVSLETSTRPSNAHCMARDSGGLTVSARTYLYEERVCGRYKRNPQNKIFKITGITCFDDDV</sequence>
<dbReference type="AlphaFoldDB" id="A0AAV7PND4"/>
<comment type="caution">
    <text evidence="1">The sequence shown here is derived from an EMBL/GenBank/DDBJ whole genome shotgun (WGS) entry which is preliminary data.</text>
</comment>
<keyword evidence="2" id="KW-1185">Reference proteome</keyword>